<proteinExistence type="predicted"/>
<feature type="transmembrane region" description="Helical" evidence="2">
    <location>
        <begin position="76"/>
        <end position="98"/>
    </location>
</feature>
<keyword evidence="2" id="KW-0812">Transmembrane</keyword>
<dbReference type="Proteomes" id="UP000318405">
    <property type="component" value="Unassembled WGS sequence"/>
</dbReference>
<comment type="caution">
    <text evidence="3">The sequence shown here is derived from an EMBL/GenBank/DDBJ whole genome shotgun (WGS) entry which is preliminary data.</text>
</comment>
<protein>
    <submittedName>
        <fullName evidence="3">Cation:proton antiporter</fullName>
    </submittedName>
</protein>
<reference evidence="3 4" key="1">
    <citation type="submission" date="2019-07" db="EMBL/GenBank/DDBJ databases">
        <title>Qingshengfaniella alkalisoli gen. nov., sp. nov., isolated from saline soil.</title>
        <authorList>
            <person name="Xu L."/>
            <person name="Huang X.-X."/>
            <person name="Sun J.-Q."/>
        </authorList>
    </citation>
    <scope>NUCLEOTIDE SEQUENCE [LARGE SCALE GENOMIC DNA]</scope>
    <source>
        <strain evidence="3 4">DSM 27279</strain>
    </source>
</reference>
<keyword evidence="2" id="KW-1133">Transmembrane helix</keyword>
<dbReference type="Pfam" id="PF03334">
    <property type="entry name" value="PhaG_MnhG_YufB"/>
    <property type="match status" value="1"/>
</dbReference>
<dbReference type="EMBL" id="VLTJ01000020">
    <property type="protein sequence ID" value="TSH95814.1"/>
    <property type="molecule type" value="Genomic_DNA"/>
</dbReference>
<dbReference type="GO" id="GO:0015385">
    <property type="term" value="F:sodium:proton antiporter activity"/>
    <property type="evidence" value="ECO:0007669"/>
    <property type="project" value="TreeGrafter"/>
</dbReference>
<evidence type="ECO:0000313" key="4">
    <source>
        <dbReference type="Proteomes" id="UP000318405"/>
    </source>
</evidence>
<sequence length="142" mass="15083">MSPDSIPFWAQCVVALLLLCGSTLALIGAFGLLRLANFFQRIHSPALGNTLGTWCTVAASMLFFTLLTGRPVVHELMIGLFIVITAPVTSILLVRAALGRDRRARPGLEDSPEGETNVEDTGPDHGEASIRPRVAEPGSASS</sequence>
<dbReference type="OrthoDB" id="9813804at2"/>
<dbReference type="AlphaFoldDB" id="A0A556AS75"/>
<evidence type="ECO:0000256" key="1">
    <source>
        <dbReference type="SAM" id="MobiDB-lite"/>
    </source>
</evidence>
<feature type="region of interest" description="Disordered" evidence="1">
    <location>
        <begin position="104"/>
        <end position="142"/>
    </location>
</feature>
<feature type="compositionally biased region" description="Basic and acidic residues" evidence="1">
    <location>
        <begin position="122"/>
        <end position="134"/>
    </location>
</feature>
<keyword evidence="4" id="KW-1185">Reference proteome</keyword>
<name>A0A556AS75_9BURK</name>
<dbReference type="RefSeq" id="WP_143948169.1">
    <property type="nucleotide sequence ID" value="NZ_BAABMB010000002.1"/>
</dbReference>
<gene>
    <name evidence="3" type="ORF">FOZ76_10510</name>
</gene>
<accession>A0A556AS75</accession>
<dbReference type="NCBIfam" id="TIGR01300">
    <property type="entry name" value="CPA3_mnhG_phaG"/>
    <property type="match status" value="1"/>
</dbReference>
<evidence type="ECO:0000256" key="2">
    <source>
        <dbReference type="SAM" id="Phobius"/>
    </source>
</evidence>
<feature type="transmembrane region" description="Helical" evidence="2">
    <location>
        <begin position="6"/>
        <end position="33"/>
    </location>
</feature>
<dbReference type="PANTHER" id="PTHR34703:SF1">
    <property type="entry name" value="ANTIPORTER SUBUNIT MNHG2-RELATED"/>
    <property type="match status" value="1"/>
</dbReference>
<organism evidence="3 4">
    <name type="scientific">Verticiella sediminum</name>
    <dbReference type="NCBI Taxonomy" id="1247510"/>
    <lineage>
        <taxon>Bacteria</taxon>
        <taxon>Pseudomonadati</taxon>
        <taxon>Pseudomonadota</taxon>
        <taxon>Betaproteobacteria</taxon>
        <taxon>Burkholderiales</taxon>
        <taxon>Alcaligenaceae</taxon>
        <taxon>Verticiella</taxon>
    </lineage>
</organism>
<dbReference type="InterPro" id="IPR005133">
    <property type="entry name" value="PhaG_MnhG_YufB"/>
</dbReference>
<keyword evidence="2" id="KW-0472">Membrane</keyword>
<feature type="transmembrane region" description="Helical" evidence="2">
    <location>
        <begin position="45"/>
        <end position="64"/>
    </location>
</feature>
<dbReference type="PANTHER" id="PTHR34703">
    <property type="entry name" value="ANTIPORTER SUBUNIT MNHG2-RELATED"/>
    <property type="match status" value="1"/>
</dbReference>
<evidence type="ECO:0000313" key="3">
    <source>
        <dbReference type="EMBL" id="TSH95814.1"/>
    </source>
</evidence>